<keyword evidence="3" id="KW-1185">Reference proteome</keyword>
<evidence type="ECO:0000256" key="1">
    <source>
        <dbReference type="SAM" id="MobiDB-lite"/>
    </source>
</evidence>
<feature type="region of interest" description="Disordered" evidence="1">
    <location>
        <begin position="22"/>
        <end position="41"/>
    </location>
</feature>
<evidence type="ECO:0000313" key="2">
    <source>
        <dbReference type="EMBL" id="KAB1985989.1"/>
    </source>
</evidence>
<sequence>MSSTPTFEDRLLDELKREIALRGSTGRETAPAGARTPERGTRASVRRLLTVRRITVAAIGCAMAALATVVAPGSPAAPAAYAVERHGDGSVTLTVKDQHIGVGAQRELAVVLRRSHIAVIVDVLAPGYVCRGEPVVWGVGERGARMPVLVQQFPREISLRPGNVLVFENLSGHTEPHRVDVFTTRSGIKPCVPVKPTAPDNS</sequence>
<name>A0A7J5DBV5_9ACTN</name>
<dbReference type="Proteomes" id="UP000442990">
    <property type="component" value="Unassembled WGS sequence"/>
</dbReference>
<protein>
    <submittedName>
        <fullName evidence="2">Uncharacterized protein</fullName>
    </submittedName>
</protein>
<proteinExistence type="predicted"/>
<organism evidence="2 3">
    <name type="scientific">Streptomyces triticiradicis</name>
    <dbReference type="NCBI Taxonomy" id="2651189"/>
    <lineage>
        <taxon>Bacteria</taxon>
        <taxon>Bacillati</taxon>
        <taxon>Actinomycetota</taxon>
        <taxon>Actinomycetes</taxon>
        <taxon>Kitasatosporales</taxon>
        <taxon>Streptomycetaceae</taxon>
        <taxon>Streptomyces</taxon>
    </lineage>
</organism>
<dbReference type="RefSeq" id="WP_151471644.1">
    <property type="nucleotide sequence ID" value="NZ_WBKG01000022.1"/>
</dbReference>
<gene>
    <name evidence="2" type="ORF">F8144_24455</name>
</gene>
<reference evidence="2 3" key="1">
    <citation type="submission" date="2019-09" db="EMBL/GenBank/DDBJ databases">
        <title>Isolation and identification of active actinomycetes.</title>
        <authorList>
            <person name="Yu Z."/>
            <person name="Han C."/>
            <person name="Yu B."/>
        </authorList>
    </citation>
    <scope>NUCLEOTIDE SEQUENCE [LARGE SCALE GENOMIC DNA]</scope>
    <source>
        <strain evidence="2 3">NEAU-H2</strain>
    </source>
</reference>
<accession>A0A7J5DBV5</accession>
<evidence type="ECO:0000313" key="3">
    <source>
        <dbReference type="Proteomes" id="UP000442990"/>
    </source>
</evidence>
<dbReference type="AlphaFoldDB" id="A0A7J5DBV5"/>
<dbReference type="EMBL" id="WBKG01000022">
    <property type="protein sequence ID" value="KAB1985989.1"/>
    <property type="molecule type" value="Genomic_DNA"/>
</dbReference>
<comment type="caution">
    <text evidence="2">The sequence shown here is derived from an EMBL/GenBank/DDBJ whole genome shotgun (WGS) entry which is preliminary data.</text>
</comment>